<evidence type="ECO:0000256" key="3">
    <source>
        <dbReference type="ARBA" id="ARBA00022605"/>
    </source>
</evidence>
<keyword evidence="3 9" id="KW-0028">Amino-acid biosynthesis</keyword>
<reference evidence="11 12" key="1">
    <citation type="journal article" date="2016" name="Int. J. Syst. Evol. Microbiol.">
        <title>Oceanobacillus halophilus sp. nov., a novel moderately halophilic bacterium from a hypersaline lake.</title>
        <authorList>
            <person name="Amoozegar M.A."/>
            <person name="Bagheri M."/>
            <person name="Makhdoumi A."/>
            <person name="Nikou M.M."/>
            <person name="Fazeli S.A.S."/>
            <person name="Schumann P."/>
            <person name="Sproer C."/>
            <person name="Sanchez-Porro C."/>
            <person name="Ventosa A."/>
        </authorList>
    </citation>
    <scope>NUCLEOTIDE SEQUENCE [LARGE SCALE GENOMIC DNA]</scope>
    <source>
        <strain evidence="11 12">DSM 23996</strain>
    </source>
</reference>
<dbReference type="SUPFAM" id="SSF53633">
    <property type="entry name" value="Carbamate kinase-like"/>
    <property type="match status" value="1"/>
</dbReference>
<keyword evidence="5 9" id="KW-0547">Nucleotide-binding</keyword>
<comment type="subcellular location">
    <subcellularLocation>
        <location evidence="9">Cytoplasm</location>
    </subcellularLocation>
</comment>
<keyword evidence="7 9" id="KW-0067">ATP-binding</keyword>
<evidence type="ECO:0000313" key="11">
    <source>
        <dbReference type="EMBL" id="RKQ33856.1"/>
    </source>
</evidence>
<dbReference type="GO" id="GO:0042450">
    <property type="term" value="P:L-arginine biosynthetic process via ornithine"/>
    <property type="evidence" value="ECO:0007669"/>
    <property type="project" value="UniProtKB-UniRule"/>
</dbReference>
<keyword evidence="12" id="KW-1185">Reference proteome</keyword>
<sequence length="266" mass="28077">MNTIILKMGGSILEKLPISFYQKVAELRKSGICQPIIVHGGGPEINLALKQSNVETTFVDGLRVTTEEVLNVAEMVMSGSINKRIVAKINKSNGKAFGLSGVDGSLLHAEPVDQSGKLGFVGQVAKVNDTWLKLIIEKGGIPVISPIGIDSKGTRYNINGDMAAAAVASAMKGKLIFVSDIPGVMETINGKQVVHSKLSKHKIESMITSGVIYGGMIPKVRSAINALSGGVSESVIIDGLTPTNLEGYLNGQMIGTKIVMGELQHV</sequence>
<dbReference type="PANTHER" id="PTHR23342:SF0">
    <property type="entry name" value="N-ACETYLGLUTAMATE SYNTHASE, MITOCHONDRIAL"/>
    <property type="match status" value="1"/>
</dbReference>
<dbReference type="CDD" id="cd04238">
    <property type="entry name" value="AAK_NAGK-like"/>
    <property type="match status" value="1"/>
</dbReference>
<dbReference type="Gene3D" id="3.40.1160.10">
    <property type="entry name" value="Acetylglutamate kinase-like"/>
    <property type="match status" value="1"/>
</dbReference>
<proteinExistence type="inferred from homology"/>
<dbReference type="InterPro" id="IPR004662">
    <property type="entry name" value="AcgluKinase_fam"/>
</dbReference>
<comment type="caution">
    <text evidence="11">The sequence shown here is derived from an EMBL/GenBank/DDBJ whole genome shotgun (WGS) entry which is preliminary data.</text>
</comment>
<evidence type="ECO:0000256" key="5">
    <source>
        <dbReference type="ARBA" id="ARBA00022741"/>
    </source>
</evidence>
<dbReference type="PANTHER" id="PTHR23342">
    <property type="entry name" value="N-ACETYLGLUTAMATE SYNTHASE"/>
    <property type="match status" value="1"/>
</dbReference>
<keyword evidence="2 9" id="KW-0055">Arginine biosynthesis</keyword>
<dbReference type="Pfam" id="PF00696">
    <property type="entry name" value="AA_kinase"/>
    <property type="match status" value="1"/>
</dbReference>
<comment type="function">
    <text evidence="9">Catalyzes the ATP-dependent phosphorylation of N-acetyl-L-glutamate.</text>
</comment>
<evidence type="ECO:0000256" key="1">
    <source>
        <dbReference type="ARBA" id="ARBA00004828"/>
    </source>
</evidence>
<name>A0A495A3Q5_9BACI</name>
<dbReference type="EC" id="2.7.2.8" evidence="9"/>
<gene>
    <name evidence="9 11" type="primary">argB</name>
    <name evidence="11" type="ORF">D8M06_08480</name>
</gene>
<keyword evidence="9" id="KW-0963">Cytoplasm</keyword>
<dbReference type="OrthoDB" id="9803155at2"/>
<dbReference type="AlphaFoldDB" id="A0A495A3Q5"/>
<keyword evidence="4 9" id="KW-0808">Transferase</keyword>
<feature type="binding site" evidence="9">
    <location>
        <begin position="41"/>
        <end position="42"/>
    </location>
    <ligand>
        <name>substrate</name>
    </ligand>
</feature>
<dbReference type="GO" id="GO:0005524">
    <property type="term" value="F:ATP binding"/>
    <property type="evidence" value="ECO:0007669"/>
    <property type="project" value="UniProtKB-UniRule"/>
</dbReference>
<feature type="site" description="Transition state stabilizer" evidence="9">
    <location>
        <position position="219"/>
    </location>
</feature>
<evidence type="ECO:0000256" key="7">
    <source>
        <dbReference type="ARBA" id="ARBA00022840"/>
    </source>
</evidence>
<dbReference type="InterPro" id="IPR036393">
    <property type="entry name" value="AceGlu_kinase-like_sf"/>
</dbReference>
<dbReference type="NCBIfam" id="TIGR00761">
    <property type="entry name" value="argB"/>
    <property type="match status" value="1"/>
</dbReference>
<evidence type="ECO:0000313" key="12">
    <source>
        <dbReference type="Proteomes" id="UP000269301"/>
    </source>
</evidence>
<dbReference type="PIRSF" id="PIRSF000728">
    <property type="entry name" value="NAGK"/>
    <property type="match status" value="1"/>
</dbReference>
<dbReference type="EMBL" id="RBZP01000005">
    <property type="protein sequence ID" value="RKQ33856.1"/>
    <property type="molecule type" value="Genomic_DNA"/>
</dbReference>
<evidence type="ECO:0000259" key="10">
    <source>
        <dbReference type="Pfam" id="PF00696"/>
    </source>
</evidence>
<dbReference type="UniPathway" id="UPA00068">
    <property type="reaction ID" value="UER00107"/>
</dbReference>
<dbReference type="HAMAP" id="MF_00082">
    <property type="entry name" value="ArgB"/>
    <property type="match status" value="1"/>
</dbReference>
<dbReference type="InterPro" id="IPR037528">
    <property type="entry name" value="ArgB"/>
</dbReference>
<organism evidence="11 12">
    <name type="scientific">Oceanobacillus halophilus</name>
    <dbReference type="NCBI Taxonomy" id="930130"/>
    <lineage>
        <taxon>Bacteria</taxon>
        <taxon>Bacillati</taxon>
        <taxon>Bacillota</taxon>
        <taxon>Bacilli</taxon>
        <taxon>Bacillales</taxon>
        <taxon>Bacillaceae</taxon>
        <taxon>Oceanobacillus</taxon>
    </lineage>
</organism>
<comment type="catalytic activity">
    <reaction evidence="8 9">
        <text>N-acetyl-L-glutamate + ATP = N-acetyl-L-glutamyl 5-phosphate + ADP</text>
        <dbReference type="Rhea" id="RHEA:14629"/>
        <dbReference type="ChEBI" id="CHEBI:30616"/>
        <dbReference type="ChEBI" id="CHEBI:44337"/>
        <dbReference type="ChEBI" id="CHEBI:57936"/>
        <dbReference type="ChEBI" id="CHEBI:456216"/>
        <dbReference type="EC" id="2.7.2.8"/>
    </reaction>
</comment>
<comment type="pathway">
    <text evidence="1 9">Amino-acid biosynthesis; L-arginine biosynthesis; N(2)-acetyl-L-ornithine from L-glutamate: step 2/4.</text>
</comment>
<dbReference type="InterPro" id="IPR001048">
    <property type="entry name" value="Asp/Glu/Uridylate_kinase"/>
</dbReference>
<feature type="domain" description="Aspartate/glutamate/uridylate kinase" evidence="10">
    <location>
        <begin position="2"/>
        <end position="238"/>
    </location>
</feature>
<feature type="binding site" evidence="9">
    <location>
        <position position="157"/>
    </location>
    <ligand>
        <name>substrate</name>
    </ligand>
</feature>
<dbReference type="GO" id="GO:0003991">
    <property type="term" value="F:acetylglutamate kinase activity"/>
    <property type="evidence" value="ECO:0007669"/>
    <property type="project" value="UniProtKB-UniRule"/>
</dbReference>
<feature type="site" description="Transition state stabilizer" evidence="9">
    <location>
        <position position="7"/>
    </location>
</feature>
<feature type="binding site" evidence="9">
    <location>
        <position position="63"/>
    </location>
    <ligand>
        <name>substrate</name>
    </ligand>
</feature>
<keyword evidence="6 9" id="KW-0418">Kinase</keyword>
<evidence type="ECO:0000256" key="4">
    <source>
        <dbReference type="ARBA" id="ARBA00022679"/>
    </source>
</evidence>
<evidence type="ECO:0000256" key="9">
    <source>
        <dbReference type="HAMAP-Rule" id="MF_00082"/>
    </source>
</evidence>
<evidence type="ECO:0000256" key="6">
    <source>
        <dbReference type="ARBA" id="ARBA00022777"/>
    </source>
</evidence>
<evidence type="ECO:0000256" key="2">
    <source>
        <dbReference type="ARBA" id="ARBA00022571"/>
    </source>
</evidence>
<evidence type="ECO:0000256" key="8">
    <source>
        <dbReference type="ARBA" id="ARBA00048141"/>
    </source>
</evidence>
<protein>
    <recommendedName>
        <fullName evidence="9">Acetylglutamate kinase</fullName>
        <ecNumber evidence="9">2.7.2.8</ecNumber>
    </recommendedName>
    <alternativeName>
        <fullName evidence="9">N-acetyl-L-glutamate 5-phosphotransferase</fullName>
    </alternativeName>
    <alternativeName>
        <fullName evidence="9">NAG kinase</fullName>
        <shortName evidence="9">NAGK</shortName>
    </alternativeName>
</protein>
<dbReference type="GO" id="GO:0005737">
    <property type="term" value="C:cytoplasm"/>
    <property type="evidence" value="ECO:0007669"/>
    <property type="project" value="UniProtKB-SubCell"/>
</dbReference>
<comment type="similarity">
    <text evidence="9">Belongs to the acetylglutamate kinase family. ArgB subfamily.</text>
</comment>
<dbReference type="Proteomes" id="UP000269301">
    <property type="component" value="Unassembled WGS sequence"/>
</dbReference>
<accession>A0A495A3Q5</accession>
<dbReference type="RefSeq" id="WP_121203971.1">
    <property type="nucleotide sequence ID" value="NZ_RBZP01000005.1"/>
</dbReference>
<dbReference type="FunFam" id="3.40.1160.10:FF:000004">
    <property type="entry name" value="Acetylglutamate kinase"/>
    <property type="match status" value="1"/>
</dbReference>